<dbReference type="Pfam" id="PF12698">
    <property type="entry name" value="ABC2_membrane_3"/>
    <property type="match status" value="1"/>
</dbReference>
<evidence type="ECO:0000256" key="8">
    <source>
        <dbReference type="RuleBase" id="RU361157"/>
    </source>
</evidence>
<feature type="transmembrane region" description="Helical" evidence="8">
    <location>
        <begin position="30"/>
        <end position="48"/>
    </location>
</feature>
<keyword evidence="7 8" id="KW-0472">Membrane</keyword>
<evidence type="ECO:0000256" key="5">
    <source>
        <dbReference type="ARBA" id="ARBA00022692"/>
    </source>
</evidence>
<dbReference type="PRINTS" id="PR00164">
    <property type="entry name" value="ABC2TRNSPORT"/>
</dbReference>
<evidence type="ECO:0000256" key="6">
    <source>
        <dbReference type="ARBA" id="ARBA00022989"/>
    </source>
</evidence>
<feature type="transmembrane region" description="Helical" evidence="8">
    <location>
        <begin position="216"/>
        <end position="240"/>
    </location>
</feature>
<dbReference type="Proteomes" id="UP000886251">
    <property type="component" value="Unassembled WGS sequence"/>
</dbReference>
<keyword evidence="3 8" id="KW-0813">Transport</keyword>
<evidence type="ECO:0000256" key="1">
    <source>
        <dbReference type="ARBA" id="ARBA00004651"/>
    </source>
</evidence>
<evidence type="ECO:0000256" key="4">
    <source>
        <dbReference type="ARBA" id="ARBA00022475"/>
    </source>
</evidence>
<keyword evidence="4 8" id="KW-1003">Cell membrane</keyword>
<keyword evidence="5 8" id="KW-0812">Transmembrane</keyword>
<feature type="domain" description="ABC transmembrane type-2" evidence="9">
    <location>
        <begin position="129"/>
        <end position="355"/>
    </location>
</feature>
<reference evidence="10" key="1">
    <citation type="journal article" date="2020" name="mSystems">
        <title>Genome- and Community-Level Interaction Insights into Carbon Utilization and Element Cycling Functions of Hydrothermarchaeota in Hydrothermal Sediment.</title>
        <authorList>
            <person name="Zhou Z."/>
            <person name="Liu Y."/>
            <person name="Xu W."/>
            <person name="Pan J."/>
            <person name="Luo Z.H."/>
            <person name="Li M."/>
        </authorList>
    </citation>
    <scope>NUCLEOTIDE SEQUENCE [LARGE SCALE GENOMIC DNA]</scope>
    <source>
        <strain evidence="10">HyVt-443</strain>
    </source>
</reference>
<evidence type="ECO:0000313" key="10">
    <source>
        <dbReference type="EMBL" id="HEB97210.1"/>
    </source>
</evidence>
<dbReference type="InterPro" id="IPR013525">
    <property type="entry name" value="ABC2_TM"/>
</dbReference>
<dbReference type="EMBL" id="DRKP01000153">
    <property type="protein sequence ID" value="HEB97210.1"/>
    <property type="molecule type" value="Genomic_DNA"/>
</dbReference>
<comment type="subcellular location">
    <subcellularLocation>
        <location evidence="8">Cell inner membrane</location>
        <topology evidence="8">Multi-pass membrane protein</topology>
    </subcellularLocation>
    <subcellularLocation>
        <location evidence="1">Cell membrane</location>
        <topology evidence="1">Multi-pass membrane protein</topology>
    </subcellularLocation>
</comment>
<dbReference type="InterPro" id="IPR047817">
    <property type="entry name" value="ABC2_TM_bact-type"/>
</dbReference>
<name>A0A831RMF2_9GAMM</name>
<comment type="caution">
    <text evidence="10">The sequence shown here is derived from an EMBL/GenBank/DDBJ whole genome shotgun (WGS) entry which is preliminary data.</text>
</comment>
<dbReference type="PROSITE" id="PS51012">
    <property type="entry name" value="ABC_TM2"/>
    <property type="match status" value="1"/>
</dbReference>
<evidence type="ECO:0000256" key="2">
    <source>
        <dbReference type="ARBA" id="ARBA00007783"/>
    </source>
</evidence>
<dbReference type="GO" id="GO:0043190">
    <property type="term" value="C:ATP-binding cassette (ABC) transporter complex"/>
    <property type="evidence" value="ECO:0007669"/>
    <property type="project" value="InterPro"/>
</dbReference>
<proteinExistence type="inferred from homology"/>
<accession>A0A831RMF2</accession>
<comment type="similarity">
    <text evidence="2 8">Belongs to the ABC-2 integral membrane protein family.</text>
</comment>
<sequence length="357" mass="39329">MAGARQGLRRLRALLRKEFLLLLRDPRMRFFVVVPPLIQLVIFGYAATFDVRFAEVGVVDAADTAASRALLAAVAATGHYRLQRYAAPDDAEAAMAAGRVRAVLRLQPDFAVRPVIQLLVDGSDSNSAQVILGQLKQALKRASAPVPGPVTLVERNWFNPNLDDRWYFIPGIMANVVLIATLILTAMSVVRERELGTLERLLVTPLGRFEFVVGKLLPVAAIGLFDVLLITIIAIGWFQVPFRGSLAMLLFASSLYLLSSLGIGLLISSYAGTQQQAMLLAFFVIMPLVILSGFAFPIANMPRPVQWLTWLDPLRYYLVVVRDLFLKGSDPSAHGFELLMMLLLGAASMLLSVRRVR</sequence>
<keyword evidence="6 8" id="KW-1133">Transmembrane helix</keyword>
<protein>
    <recommendedName>
        <fullName evidence="8">Transport permease protein</fullName>
    </recommendedName>
</protein>
<evidence type="ECO:0000313" key="11">
    <source>
        <dbReference type="Proteomes" id="UP000886251"/>
    </source>
</evidence>
<feature type="transmembrane region" description="Helical" evidence="8">
    <location>
        <begin position="333"/>
        <end position="353"/>
    </location>
</feature>
<dbReference type="InterPro" id="IPR051449">
    <property type="entry name" value="ABC-2_transporter_component"/>
</dbReference>
<dbReference type="PANTHER" id="PTHR30294:SF29">
    <property type="entry name" value="MULTIDRUG ABC TRANSPORTER PERMEASE YBHS-RELATED"/>
    <property type="match status" value="1"/>
</dbReference>
<evidence type="ECO:0000259" key="9">
    <source>
        <dbReference type="PROSITE" id="PS51012"/>
    </source>
</evidence>
<dbReference type="AlphaFoldDB" id="A0A831RMF2"/>
<dbReference type="PANTHER" id="PTHR30294">
    <property type="entry name" value="MEMBRANE COMPONENT OF ABC TRANSPORTER YHHJ-RELATED"/>
    <property type="match status" value="1"/>
</dbReference>
<feature type="transmembrane region" description="Helical" evidence="8">
    <location>
        <begin position="166"/>
        <end position="190"/>
    </location>
</feature>
<dbReference type="InterPro" id="IPR000412">
    <property type="entry name" value="ABC_2_transport"/>
</dbReference>
<feature type="transmembrane region" description="Helical" evidence="8">
    <location>
        <begin position="279"/>
        <end position="299"/>
    </location>
</feature>
<gene>
    <name evidence="10" type="ORF">ENI96_12385</name>
</gene>
<evidence type="ECO:0000256" key="3">
    <source>
        <dbReference type="ARBA" id="ARBA00022448"/>
    </source>
</evidence>
<dbReference type="GO" id="GO:0140359">
    <property type="term" value="F:ABC-type transporter activity"/>
    <property type="evidence" value="ECO:0007669"/>
    <property type="project" value="InterPro"/>
</dbReference>
<feature type="transmembrane region" description="Helical" evidence="8">
    <location>
        <begin position="246"/>
        <end position="267"/>
    </location>
</feature>
<evidence type="ECO:0000256" key="7">
    <source>
        <dbReference type="ARBA" id="ARBA00023136"/>
    </source>
</evidence>
<organism evidence="10 11">
    <name type="scientific">Sedimenticola thiotaurini</name>
    <dbReference type="NCBI Taxonomy" id="1543721"/>
    <lineage>
        <taxon>Bacteria</taxon>
        <taxon>Pseudomonadati</taxon>
        <taxon>Pseudomonadota</taxon>
        <taxon>Gammaproteobacteria</taxon>
        <taxon>Chromatiales</taxon>
        <taxon>Sedimenticolaceae</taxon>
        <taxon>Sedimenticola</taxon>
    </lineage>
</organism>